<feature type="compositionally biased region" description="Polar residues" evidence="1">
    <location>
        <begin position="413"/>
        <end position="437"/>
    </location>
</feature>
<gene>
    <name evidence="2" type="ORF">BCV70DRAFT_80803</name>
</gene>
<sequence length="603" mass="66890">MSRKRRQADGRLASPPLLPSPLSTRNVQLLPVGMTQLPNDVDFIVKLRQDIQDLVSTFAEAYLLHLLQRTLAKTTPEGALDHASSSTAQMTTGSTATNVAKDDRLLSLCTMFVEIWMRKGWHYTQFCFGDNQDSQRAFGDSICRVLLDRLVPHVNSDNAQTDFCDLKQLLEVASVPIAMYTFWQTQTFPDSGIGVKYCRRAMEKIPIEQDLYNWILKLPHIVYKHLEEEKLTSGDAGRITLDLIEIVARLCGQTLTPPDPTSAEGDKNAQDSPSSAASDVRRGKRKASEDENVSPAPFEEHATGVLDPIFDIIPARAYCTRRPRAWPSVRIMSRLEANREFGGLGSIVRVRDDQTSSEIGVAKCGMSISTRDTGTRKEMVRGLSRGDLIRLRARQRLDLAILDLPDLQLSSAETAADGSENSTSRAQNADSNGVSSTRKYRYEVDTPTWMGDTRYTARMKPWLDATTEPLQSALDRLPNTRSDYSAARSQIMQMLGDSAADAPDTQQVSEDEQNELDFTRSILDEFVRRNNASSEPGGDGATEQIDTGQASSNSATEDLALAAESGQTVQHLYRIAAERARRAIIQASQRLDQSARNLTDDPQ</sequence>
<feature type="region of interest" description="Disordered" evidence="1">
    <location>
        <begin position="530"/>
        <end position="555"/>
    </location>
</feature>
<evidence type="ECO:0000256" key="1">
    <source>
        <dbReference type="SAM" id="MobiDB-lite"/>
    </source>
</evidence>
<reference evidence="2 3" key="1">
    <citation type="journal article" date="2018" name="Mol. Biol. Evol.">
        <title>Broad Genomic Sampling Reveals a Smut Pathogenic Ancestry of the Fungal Clade Ustilaginomycotina.</title>
        <authorList>
            <person name="Kijpornyongpan T."/>
            <person name="Mondo S.J."/>
            <person name="Barry K."/>
            <person name="Sandor L."/>
            <person name="Lee J."/>
            <person name="Lipzen A."/>
            <person name="Pangilinan J."/>
            <person name="LaButti K."/>
            <person name="Hainaut M."/>
            <person name="Henrissat B."/>
            <person name="Grigoriev I.V."/>
            <person name="Spatafora J.W."/>
            <person name="Aime M.C."/>
        </authorList>
    </citation>
    <scope>NUCLEOTIDE SEQUENCE [LARGE SCALE GENOMIC DNA]</scope>
    <source>
        <strain evidence="2 3">MCA 3645</strain>
    </source>
</reference>
<feature type="region of interest" description="Disordered" evidence="1">
    <location>
        <begin position="1"/>
        <end position="20"/>
    </location>
</feature>
<feature type="region of interest" description="Disordered" evidence="1">
    <location>
        <begin position="255"/>
        <end position="298"/>
    </location>
</feature>
<name>A0A317XGZ6_9BASI</name>
<organism evidence="2 3">
    <name type="scientific">Testicularia cyperi</name>
    <dbReference type="NCBI Taxonomy" id="1882483"/>
    <lineage>
        <taxon>Eukaryota</taxon>
        <taxon>Fungi</taxon>
        <taxon>Dikarya</taxon>
        <taxon>Basidiomycota</taxon>
        <taxon>Ustilaginomycotina</taxon>
        <taxon>Ustilaginomycetes</taxon>
        <taxon>Ustilaginales</taxon>
        <taxon>Anthracoideaceae</taxon>
        <taxon>Testicularia</taxon>
    </lineage>
</organism>
<protein>
    <submittedName>
        <fullName evidence="2">Uncharacterized protein</fullName>
    </submittedName>
</protein>
<dbReference type="AlphaFoldDB" id="A0A317XGZ6"/>
<dbReference type="Proteomes" id="UP000246740">
    <property type="component" value="Unassembled WGS sequence"/>
</dbReference>
<feature type="region of interest" description="Disordered" evidence="1">
    <location>
        <begin position="413"/>
        <end position="438"/>
    </location>
</feature>
<feature type="compositionally biased region" description="Polar residues" evidence="1">
    <location>
        <begin position="544"/>
        <end position="555"/>
    </location>
</feature>
<dbReference type="InParanoid" id="A0A317XGZ6"/>
<evidence type="ECO:0000313" key="2">
    <source>
        <dbReference type="EMBL" id="PWY97132.1"/>
    </source>
</evidence>
<accession>A0A317XGZ6</accession>
<dbReference type="OrthoDB" id="2547097at2759"/>
<keyword evidence="3" id="KW-1185">Reference proteome</keyword>
<evidence type="ECO:0000313" key="3">
    <source>
        <dbReference type="Proteomes" id="UP000246740"/>
    </source>
</evidence>
<dbReference type="EMBL" id="KZ819218">
    <property type="protein sequence ID" value="PWY97132.1"/>
    <property type="molecule type" value="Genomic_DNA"/>
</dbReference>
<proteinExistence type="predicted"/>